<keyword evidence="2" id="KW-1185">Reference proteome</keyword>
<sequence length="81" mass="9401">MEGHIMTVTELRRLYQDKQLIEAIIESSTEEESWIVEFRHNRGGLVLLTDEHGKECHYQDVDEASRSALDVGFKQVRIANK</sequence>
<comment type="caution">
    <text evidence="1">The sequence shown here is derived from an EMBL/GenBank/DDBJ whole genome shotgun (WGS) entry which is preliminary data.</text>
</comment>
<proteinExistence type="predicted"/>
<dbReference type="EMBL" id="BSPV01000001">
    <property type="protein sequence ID" value="GLT13240.1"/>
    <property type="molecule type" value="Genomic_DNA"/>
</dbReference>
<evidence type="ECO:0000313" key="2">
    <source>
        <dbReference type="Proteomes" id="UP001157156"/>
    </source>
</evidence>
<gene>
    <name evidence="1" type="ORF">GCM10007931_02140</name>
</gene>
<accession>A0ABQ6EJK2</accession>
<organism evidence="1 2">
    <name type="scientific">Vibrio algivorus</name>
    <dbReference type="NCBI Taxonomy" id="1667024"/>
    <lineage>
        <taxon>Bacteria</taxon>
        <taxon>Pseudomonadati</taxon>
        <taxon>Pseudomonadota</taxon>
        <taxon>Gammaproteobacteria</taxon>
        <taxon>Vibrionales</taxon>
        <taxon>Vibrionaceae</taxon>
        <taxon>Vibrio</taxon>
    </lineage>
</organism>
<reference evidence="2" key="1">
    <citation type="journal article" date="2019" name="Int. J. Syst. Evol. Microbiol.">
        <title>The Global Catalogue of Microorganisms (GCM) 10K type strain sequencing project: providing services to taxonomists for standard genome sequencing and annotation.</title>
        <authorList>
            <consortium name="The Broad Institute Genomics Platform"/>
            <consortium name="The Broad Institute Genome Sequencing Center for Infectious Disease"/>
            <person name="Wu L."/>
            <person name="Ma J."/>
        </authorList>
    </citation>
    <scope>NUCLEOTIDE SEQUENCE [LARGE SCALE GENOMIC DNA]</scope>
    <source>
        <strain evidence="2">NBRC 111146</strain>
    </source>
</reference>
<name>A0ABQ6EJK2_9VIBR</name>
<dbReference type="Proteomes" id="UP001157156">
    <property type="component" value="Unassembled WGS sequence"/>
</dbReference>
<evidence type="ECO:0000313" key="1">
    <source>
        <dbReference type="EMBL" id="GLT13240.1"/>
    </source>
</evidence>
<evidence type="ECO:0008006" key="3">
    <source>
        <dbReference type="Google" id="ProtNLM"/>
    </source>
</evidence>
<protein>
    <recommendedName>
        <fullName evidence="3">Thymidylate kinase</fullName>
    </recommendedName>
</protein>